<dbReference type="SMART" id="SM00100">
    <property type="entry name" value="cNMP"/>
    <property type="match status" value="1"/>
</dbReference>
<feature type="transmembrane region" description="Helical" evidence="9">
    <location>
        <begin position="93"/>
        <end position="118"/>
    </location>
</feature>
<dbReference type="EMBL" id="VFQX01000016">
    <property type="protein sequence ID" value="KAF0981089.1"/>
    <property type="molecule type" value="Genomic_DNA"/>
</dbReference>
<dbReference type="Pfam" id="PF00520">
    <property type="entry name" value="Ion_trans"/>
    <property type="match status" value="1"/>
</dbReference>
<evidence type="ECO:0000256" key="7">
    <source>
        <dbReference type="ARBA" id="ARBA00023286"/>
    </source>
</evidence>
<evidence type="ECO:0000256" key="3">
    <source>
        <dbReference type="ARBA" id="ARBA00022692"/>
    </source>
</evidence>
<feature type="transmembrane region" description="Helical" evidence="9">
    <location>
        <begin position="192"/>
        <end position="216"/>
    </location>
</feature>
<evidence type="ECO:0000256" key="2">
    <source>
        <dbReference type="ARBA" id="ARBA00022448"/>
    </source>
</evidence>
<feature type="transmembrane region" description="Helical" evidence="9">
    <location>
        <begin position="286"/>
        <end position="311"/>
    </location>
</feature>
<comment type="subcellular location">
    <subcellularLocation>
        <location evidence="1">Membrane</location>
        <topology evidence="1">Multi-pass membrane protein</topology>
    </subcellularLocation>
</comment>
<feature type="compositionally biased region" description="Basic and acidic residues" evidence="8">
    <location>
        <begin position="657"/>
        <end position="667"/>
    </location>
</feature>
<dbReference type="SUPFAM" id="SSF51206">
    <property type="entry name" value="cAMP-binding domain-like"/>
    <property type="match status" value="1"/>
</dbReference>
<keyword evidence="6 9" id="KW-0472">Membrane</keyword>
<keyword evidence="7" id="KW-0407">Ion channel</keyword>
<dbReference type="InterPro" id="IPR005821">
    <property type="entry name" value="Ion_trans_dom"/>
</dbReference>
<feature type="compositionally biased region" description="Basic and acidic residues" evidence="8">
    <location>
        <begin position="619"/>
        <end position="630"/>
    </location>
</feature>
<dbReference type="VEuPathDB" id="AmoebaDB:NfTy_079700"/>
<feature type="compositionally biased region" description="Basic and acidic residues" evidence="8">
    <location>
        <begin position="638"/>
        <end position="649"/>
    </location>
</feature>
<comment type="caution">
    <text evidence="11">The sequence shown here is derived from an EMBL/GenBank/DDBJ whole genome shotgun (WGS) entry which is preliminary data.</text>
</comment>
<dbReference type="OMA" id="MHMAVAR"/>
<evidence type="ECO:0000256" key="4">
    <source>
        <dbReference type="ARBA" id="ARBA00022989"/>
    </source>
</evidence>
<keyword evidence="7" id="KW-1071">Ligand-gated ion channel</keyword>
<feature type="transmembrane region" description="Helical" evidence="9">
    <location>
        <begin position="262"/>
        <end position="280"/>
    </location>
</feature>
<feature type="transmembrane region" description="Helical" evidence="9">
    <location>
        <begin position="67"/>
        <end position="87"/>
    </location>
</feature>
<evidence type="ECO:0000313" key="12">
    <source>
        <dbReference type="Proteomes" id="UP000444721"/>
    </source>
</evidence>
<keyword evidence="3 9" id="KW-0812">Transmembrane</keyword>
<dbReference type="InterPro" id="IPR018490">
    <property type="entry name" value="cNMP-bd_dom_sf"/>
</dbReference>
<dbReference type="VEuPathDB" id="AmoebaDB:NF0015510"/>
<dbReference type="InterPro" id="IPR000595">
    <property type="entry name" value="cNMP-bd_dom"/>
</dbReference>
<dbReference type="GO" id="GO:0044877">
    <property type="term" value="F:protein-containing complex binding"/>
    <property type="evidence" value="ECO:0007669"/>
    <property type="project" value="TreeGrafter"/>
</dbReference>
<evidence type="ECO:0000256" key="1">
    <source>
        <dbReference type="ARBA" id="ARBA00004141"/>
    </source>
</evidence>
<sequence length="686" mass="79242">MKRLLNSSIRLRNRVGLASSMEQAGASQIAIKVVDDPEIQKEQPSLWKQVKEKVISFYIYPESTPRIVMDFVMSFVILYNAVVATYLACFEEYIHFGFLIVNILMDLLGILNIFAHLLEVKMVGADPEKSRIGRLLSYWKLLLIDILSYCTLYDWFLLNYPYFRLFRIIPILTLRFGDYYKTVEQKSRVNPIYLRIVKSVIYLTIIIHWFSCLYFLNLNQYHEYGNILIQTDATDNLKYLIFMNLSGELGSYNFLTRIRQYIGSMYFATLFLVGFGTDVPQDELGALYSIMNAVFGVMFIASVVGVVSNLVNQMNQKSSKFNRKLDDITGYLKFRKVNTKLISDSRNFLGIIQRANRELKSDDDILEDLELETKRKVSQYLHKDLVKKVPFMKDMEELFIQEICLYLEHTIILENYYVMQFGEVGREMFFLGKGSVEIVGPQGQIWASLSSGSFFGEVALILNSKRMASVRTKEICEVFILHKEDFDNVLSRFPEAKKKIQEEAEKRTQAAQKTAETKTRVQTKVKTIVKLFGKRASDVSPRSAMAASKSGSQNKLVEDEKKEENKEDPNHANASPEKKEDPHNGEKQAENQEKQDHNEEKSKDDPNQHHHNQVTTNLESHEQAEEEKPTEQTNESTKLQESKENKPKVQEQSLPQEEPKQENKDSESFTEESEIDLGEPKKEASE</sequence>
<evidence type="ECO:0000259" key="10">
    <source>
        <dbReference type="PROSITE" id="PS50042"/>
    </source>
</evidence>
<feature type="transmembrane region" description="Helical" evidence="9">
    <location>
        <begin position="138"/>
        <end position="156"/>
    </location>
</feature>
<feature type="compositionally biased region" description="Acidic residues" evidence="8">
    <location>
        <begin position="668"/>
        <end position="677"/>
    </location>
</feature>
<dbReference type="VEuPathDB" id="AmoebaDB:FDP41_012877"/>
<dbReference type="InterPro" id="IPR050866">
    <property type="entry name" value="CNG_cation_channel"/>
</dbReference>
<dbReference type="OrthoDB" id="421226at2759"/>
<dbReference type="AlphaFoldDB" id="A0A6A5C716"/>
<gene>
    <name evidence="11" type="ORF">FDP41_012877</name>
</gene>
<dbReference type="InterPro" id="IPR014710">
    <property type="entry name" value="RmlC-like_jellyroll"/>
</dbReference>
<dbReference type="PROSITE" id="PS50042">
    <property type="entry name" value="CNMP_BINDING_3"/>
    <property type="match status" value="1"/>
</dbReference>
<organism evidence="11 12">
    <name type="scientific">Naegleria fowleri</name>
    <name type="common">Brain eating amoeba</name>
    <dbReference type="NCBI Taxonomy" id="5763"/>
    <lineage>
        <taxon>Eukaryota</taxon>
        <taxon>Discoba</taxon>
        <taxon>Heterolobosea</taxon>
        <taxon>Tetramitia</taxon>
        <taxon>Eutetramitia</taxon>
        <taxon>Vahlkampfiidae</taxon>
        <taxon>Naegleria</taxon>
    </lineage>
</organism>
<dbReference type="GeneID" id="68120092"/>
<dbReference type="PANTHER" id="PTHR45638">
    <property type="entry name" value="CYCLIC NUCLEOTIDE-GATED CATION CHANNEL SUBUNIT A"/>
    <property type="match status" value="1"/>
</dbReference>
<dbReference type="GO" id="GO:0016020">
    <property type="term" value="C:membrane"/>
    <property type="evidence" value="ECO:0007669"/>
    <property type="project" value="UniProtKB-SubCell"/>
</dbReference>
<dbReference type="Gene3D" id="1.10.287.70">
    <property type="match status" value="1"/>
</dbReference>
<dbReference type="VEuPathDB" id="AmoebaDB:NF0098430"/>
<feature type="compositionally biased region" description="Basic and acidic residues" evidence="8">
    <location>
        <begin position="556"/>
        <end position="608"/>
    </location>
</feature>
<evidence type="ECO:0000256" key="5">
    <source>
        <dbReference type="ARBA" id="ARBA00023065"/>
    </source>
</evidence>
<dbReference type="Proteomes" id="UP000444721">
    <property type="component" value="Unassembled WGS sequence"/>
</dbReference>
<name>A0A6A5C716_NAEFO</name>
<dbReference type="Pfam" id="PF00027">
    <property type="entry name" value="cNMP_binding"/>
    <property type="match status" value="1"/>
</dbReference>
<reference evidence="11 12" key="1">
    <citation type="journal article" date="2019" name="Sci. Rep.">
        <title>Nanopore sequencing improves the draft genome of the human pathogenic amoeba Naegleria fowleri.</title>
        <authorList>
            <person name="Liechti N."/>
            <person name="Schurch N."/>
            <person name="Bruggmann R."/>
            <person name="Wittwer M."/>
        </authorList>
    </citation>
    <scope>NUCLEOTIDE SEQUENCE [LARGE SCALE GENOMIC DNA]</scope>
    <source>
        <strain evidence="11 12">ATCC 30894</strain>
    </source>
</reference>
<evidence type="ECO:0000256" key="6">
    <source>
        <dbReference type="ARBA" id="ARBA00023136"/>
    </source>
</evidence>
<dbReference type="PANTHER" id="PTHR45638:SF11">
    <property type="entry name" value="CYCLIC NUCLEOTIDE-GATED CATION CHANNEL SUBUNIT A"/>
    <property type="match status" value="1"/>
</dbReference>
<accession>A0A6A5C716</accession>
<dbReference type="Gene3D" id="2.60.120.10">
    <property type="entry name" value="Jelly Rolls"/>
    <property type="match status" value="1"/>
</dbReference>
<protein>
    <recommendedName>
        <fullName evidence="10">Cyclic nucleotide-binding domain-containing protein</fullName>
    </recommendedName>
</protein>
<dbReference type="SUPFAM" id="SSF81324">
    <property type="entry name" value="Voltage-gated potassium channels"/>
    <property type="match status" value="1"/>
</dbReference>
<keyword evidence="5" id="KW-0406">Ion transport</keyword>
<evidence type="ECO:0000256" key="8">
    <source>
        <dbReference type="SAM" id="MobiDB-lite"/>
    </source>
</evidence>
<dbReference type="RefSeq" id="XP_044565802.1">
    <property type="nucleotide sequence ID" value="XM_044703444.1"/>
</dbReference>
<keyword evidence="2" id="KW-0813">Transport</keyword>
<evidence type="ECO:0000313" key="11">
    <source>
        <dbReference type="EMBL" id="KAF0981089.1"/>
    </source>
</evidence>
<feature type="region of interest" description="Disordered" evidence="8">
    <location>
        <begin position="535"/>
        <end position="686"/>
    </location>
</feature>
<feature type="domain" description="Cyclic nucleotide-binding" evidence="10">
    <location>
        <begin position="391"/>
        <end position="507"/>
    </location>
</feature>
<keyword evidence="4 9" id="KW-1133">Transmembrane helix</keyword>
<proteinExistence type="predicted"/>
<keyword evidence="12" id="KW-1185">Reference proteome</keyword>
<evidence type="ECO:0000256" key="9">
    <source>
        <dbReference type="SAM" id="Phobius"/>
    </source>
</evidence>
<dbReference type="CDD" id="cd00038">
    <property type="entry name" value="CAP_ED"/>
    <property type="match status" value="1"/>
</dbReference>
<dbReference type="GO" id="GO:0005221">
    <property type="term" value="F:intracellularly cyclic nucleotide-activated monoatomic cation channel activity"/>
    <property type="evidence" value="ECO:0007669"/>
    <property type="project" value="InterPro"/>
</dbReference>